<comment type="caution">
    <text evidence="2">The sequence shown here is derived from an EMBL/GenBank/DDBJ whole genome shotgun (WGS) entry which is preliminary data.</text>
</comment>
<dbReference type="InterPro" id="IPR011335">
    <property type="entry name" value="Restrct_endonuc-II-like"/>
</dbReference>
<dbReference type="Gene3D" id="3.90.320.10">
    <property type="match status" value="1"/>
</dbReference>
<dbReference type="EMBL" id="JAOH01000002">
    <property type="protein sequence ID" value="EUA64959.1"/>
    <property type="molecule type" value="Genomic_DNA"/>
</dbReference>
<protein>
    <submittedName>
        <fullName evidence="2">YqaJ-like viral recombinase domain protein</fullName>
    </submittedName>
</protein>
<dbReference type="SUPFAM" id="SSF52980">
    <property type="entry name" value="Restriction endonuclease-like"/>
    <property type="match status" value="1"/>
</dbReference>
<dbReference type="AlphaFoldDB" id="A0A829QRU4"/>
<evidence type="ECO:0000259" key="1">
    <source>
        <dbReference type="Pfam" id="PF09588"/>
    </source>
</evidence>
<organism evidence="2 3">
    <name type="scientific">Mycobacteroides abscessus 1948</name>
    <dbReference type="NCBI Taxonomy" id="1299323"/>
    <lineage>
        <taxon>Bacteria</taxon>
        <taxon>Bacillati</taxon>
        <taxon>Actinomycetota</taxon>
        <taxon>Actinomycetes</taxon>
        <taxon>Mycobacteriales</taxon>
        <taxon>Mycobacteriaceae</taxon>
        <taxon>Mycobacteroides</taxon>
        <taxon>Mycobacteroides abscessus</taxon>
    </lineage>
</organism>
<proteinExistence type="predicted"/>
<accession>A0A829QRU4</accession>
<dbReference type="Proteomes" id="UP000021210">
    <property type="component" value="Unassembled WGS sequence"/>
</dbReference>
<evidence type="ECO:0000313" key="3">
    <source>
        <dbReference type="Proteomes" id="UP000021210"/>
    </source>
</evidence>
<sequence length="319" mass="35974">MSGHTTGILGIYTKRDPQFLHPGSAQWSKMITPSKVAAILGVSRYESAYRLWHRMTDRCEPEPPKDAFDIGHDLEAYAANRWRRKNPGWLLSQGEVQVHVDPDKFGFPCVATIDRRGVRGRARRVVEFKAARNLTDLEMFGDDLTGDCPEDHAAQVQAQMLFTGWTELPGHLLAVGPYFDERIYEIPYSLTQATWILDEVRKFWELLKADEPPELDDSIHTYQCLRARHPDIEQGAAIVLDASDALEYVTARTDFENAEKALQAAKNRLTLQMGNAQHAEFASTRIATRRAHGKGGVALYAAKNVTPEHIRFLDGETQS</sequence>
<gene>
    <name evidence="2" type="ORF">I542_5137</name>
</gene>
<reference evidence="2 3" key="1">
    <citation type="submission" date="2013-12" db="EMBL/GenBank/DDBJ databases">
        <authorList>
            <person name="Zelazny A."/>
            <person name="Olivier K."/>
            <person name="Holland S."/>
            <person name="Lenaerts A."/>
            <person name="Ordway D."/>
            <person name="DeGroote M.A."/>
            <person name="Parker T."/>
            <person name="Sizemore C."/>
            <person name="Tallon L.J."/>
            <person name="Sadzewicz L.K."/>
            <person name="Sengamalay N."/>
            <person name="Fraser C.M."/>
            <person name="Hine E."/>
            <person name="Shefchek K.A."/>
            <person name="Das S.P."/>
            <person name="Tettelin H."/>
        </authorList>
    </citation>
    <scope>NUCLEOTIDE SEQUENCE [LARGE SCALE GENOMIC DNA]</scope>
    <source>
        <strain evidence="2 3">1948</strain>
    </source>
</reference>
<dbReference type="InterPro" id="IPR019080">
    <property type="entry name" value="YqaJ_viral_recombinase"/>
</dbReference>
<feature type="domain" description="YqaJ viral recombinase" evidence="1">
    <location>
        <begin position="29"/>
        <end position="164"/>
    </location>
</feature>
<evidence type="ECO:0000313" key="2">
    <source>
        <dbReference type="EMBL" id="EUA64959.1"/>
    </source>
</evidence>
<dbReference type="Pfam" id="PF09588">
    <property type="entry name" value="YqaJ"/>
    <property type="match status" value="1"/>
</dbReference>
<dbReference type="InterPro" id="IPR011604">
    <property type="entry name" value="PDDEXK-like_dom_sf"/>
</dbReference>
<name>A0A829QRU4_9MYCO</name>